<evidence type="ECO:0000256" key="5">
    <source>
        <dbReference type="ARBA" id="ARBA00022598"/>
    </source>
</evidence>
<dbReference type="GO" id="GO:0046872">
    <property type="term" value="F:metal ion binding"/>
    <property type="evidence" value="ECO:0007669"/>
    <property type="project" value="InterPro"/>
</dbReference>
<evidence type="ECO:0000256" key="10">
    <source>
        <dbReference type="ARBA" id="ARBA00042242"/>
    </source>
</evidence>
<dbReference type="Pfam" id="PF01071">
    <property type="entry name" value="GARS_A"/>
    <property type="match status" value="1"/>
</dbReference>
<dbReference type="NCBIfam" id="TIGR00877">
    <property type="entry name" value="purD"/>
    <property type="match status" value="1"/>
</dbReference>
<dbReference type="EMBL" id="FOEE01000008">
    <property type="protein sequence ID" value="SEP02366.1"/>
    <property type="molecule type" value="Genomic_DNA"/>
</dbReference>
<dbReference type="GO" id="GO:0009113">
    <property type="term" value="P:purine nucleobase biosynthetic process"/>
    <property type="evidence" value="ECO:0007669"/>
    <property type="project" value="InterPro"/>
</dbReference>
<protein>
    <recommendedName>
        <fullName evidence="4 12">Phosphoribosylamine--glycine ligase</fullName>
        <ecNumber evidence="4 12">6.3.4.13</ecNumber>
    </recommendedName>
    <alternativeName>
        <fullName evidence="12">GARS</fullName>
    </alternativeName>
    <alternativeName>
        <fullName evidence="10 12">Glycinamide ribonucleotide synthetase</fullName>
    </alternativeName>
    <alternativeName>
        <fullName evidence="11 12">Phosphoribosylglycinamide synthetase</fullName>
    </alternativeName>
</protein>
<dbReference type="GO" id="GO:0005524">
    <property type="term" value="F:ATP binding"/>
    <property type="evidence" value="ECO:0007669"/>
    <property type="project" value="UniProtKB-UniRule"/>
</dbReference>
<evidence type="ECO:0000256" key="12">
    <source>
        <dbReference type="HAMAP-Rule" id="MF_00138"/>
    </source>
</evidence>
<keyword evidence="6 13" id="KW-0547">Nucleotide-binding</keyword>
<dbReference type="AlphaFoldDB" id="A0A1H8UGY7"/>
<sequence>MRVLVIGSGAREHALCVALQSDPAVTALACAPGNAGTRRIAEPAAVDPADPVAVAALATGWGADLVVIGPEVPLVAGVADAVRDAGIACFGPSAQAAQLEGSKSFAKHVMAAAGVPTARAWAVGGPAELRTALDEVAALAPGVPYVVKDDGLAAGKGVVVTPDRAAALAHGTGVLEAGGAVLVEEYLDGPEVSLFAVTDGTTVLPLVPAQDHKRRDDGDAGPNTGGMGAYAPLPWAPAGLVDEVLASVLQPTVDEMARRGEPFSGLLYAGLALTSRGVRVVEFNARFGDPETQVVLPLLATPLGGLLHAAATGMLADHPPLQWREGAAVTVVVAAEGYPERPRTGDPVAGADGEGVLHAGTAVSADGTVRSAGGRVLAVTATGADLAAARRTAYERVAAVRLAGAHWRTDIGLAAVEGRIAVP</sequence>
<dbReference type="PANTHER" id="PTHR43472">
    <property type="entry name" value="PHOSPHORIBOSYLAMINE--GLYCINE LIGASE"/>
    <property type="match status" value="1"/>
</dbReference>
<evidence type="ECO:0000256" key="13">
    <source>
        <dbReference type="PROSITE-ProRule" id="PRU00409"/>
    </source>
</evidence>
<dbReference type="HAMAP" id="MF_00138">
    <property type="entry name" value="GARS"/>
    <property type="match status" value="1"/>
</dbReference>
<dbReference type="OrthoDB" id="9807240at2"/>
<comment type="catalytic activity">
    <reaction evidence="12">
        <text>5-phospho-beta-D-ribosylamine + glycine + ATP = N(1)-(5-phospho-beta-D-ribosyl)glycinamide + ADP + phosphate + H(+)</text>
        <dbReference type="Rhea" id="RHEA:17453"/>
        <dbReference type="ChEBI" id="CHEBI:15378"/>
        <dbReference type="ChEBI" id="CHEBI:30616"/>
        <dbReference type="ChEBI" id="CHEBI:43474"/>
        <dbReference type="ChEBI" id="CHEBI:57305"/>
        <dbReference type="ChEBI" id="CHEBI:58681"/>
        <dbReference type="ChEBI" id="CHEBI:143788"/>
        <dbReference type="ChEBI" id="CHEBI:456216"/>
        <dbReference type="EC" id="6.3.4.13"/>
    </reaction>
</comment>
<evidence type="ECO:0000256" key="6">
    <source>
        <dbReference type="ARBA" id="ARBA00022741"/>
    </source>
</evidence>
<keyword evidence="8 13" id="KW-0067">ATP-binding</keyword>
<feature type="domain" description="ATP-grasp" evidence="14">
    <location>
        <begin position="107"/>
        <end position="312"/>
    </location>
</feature>
<dbReference type="SUPFAM" id="SSF52440">
    <property type="entry name" value="PreATP-grasp domain"/>
    <property type="match status" value="1"/>
</dbReference>
<gene>
    <name evidence="12" type="primary">purD</name>
    <name evidence="15" type="ORF">SAMN05660991_02892</name>
</gene>
<dbReference type="SUPFAM" id="SSF51246">
    <property type="entry name" value="Rudiment single hybrid motif"/>
    <property type="match status" value="1"/>
</dbReference>
<dbReference type="STRING" id="673521.SAMN05660991_02892"/>
<evidence type="ECO:0000259" key="14">
    <source>
        <dbReference type="PROSITE" id="PS50975"/>
    </source>
</evidence>
<dbReference type="InterPro" id="IPR020559">
    <property type="entry name" value="PRibGlycinamide_synth_CS"/>
</dbReference>
<dbReference type="Proteomes" id="UP000198960">
    <property type="component" value="Unassembled WGS sequence"/>
</dbReference>
<comment type="cofactor">
    <cofactor evidence="2">
        <name>Mg(2+)</name>
        <dbReference type="ChEBI" id="CHEBI:18420"/>
    </cofactor>
</comment>
<dbReference type="Gene3D" id="3.30.470.20">
    <property type="entry name" value="ATP-grasp fold, B domain"/>
    <property type="match status" value="1"/>
</dbReference>
<evidence type="ECO:0000256" key="8">
    <source>
        <dbReference type="ARBA" id="ARBA00022840"/>
    </source>
</evidence>
<name>A0A1H8UGY7_9ACTN</name>
<evidence type="ECO:0000256" key="1">
    <source>
        <dbReference type="ARBA" id="ARBA00001936"/>
    </source>
</evidence>
<dbReference type="Gene3D" id="3.90.600.10">
    <property type="entry name" value="Phosphoribosylglycinamide synthetase, C-terminal domain"/>
    <property type="match status" value="1"/>
</dbReference>
<dbReference type="InterPro" id="IPR016185">
    <property type="entry name" value="PreATP-grasp_dom_sf"/>
</dbReference>
<comment type="pathway">
    <text evidence="3 12">Purine metabolism; IMP biosynthesis via de novo pathway; N(1)-(5-phospho-D-ribosyl)glycinamide from 5-phospho-alpha-D-ribose 1-diphosphate: step 2/2.</text>
</comment>
<evidence type="ECO:0000256" key="3">
    <source>
        <dbReference type="ARBA" id="ARBA00005174"/>
    </source>
</evidence>
<dbReference type="InterPro" id="IPR011761">
    <property type="entry name" value="ATP-grasp"/>
</dbReference>
<evidence type="ECO:0000256" key="2">
    <source>
        <dbReference type="ARBA" id="ARBA00001946"/>
    </source>
</evidence>
<comment type="similarity">
    <text evidence="9 12">Belongs to the GARS family.</text>
</comment>
<dbReference type="InterPro" id="IPR020561">
    <property type="entry name" value="PRibGlycinamid_synth_ATP-grasp"/>
</dbReference>
<organism evidence="15 16">
    <name type="scientific">Trujillonella endophytica</name>
    <dbReference type="NCBI Taxonomy" id="673521"/>
    <lineage>
        <taxon>Bacteria</taxon>
        <taxon>Bacillati</taxon>
        <taxon>Actinomycetota</taxon>
        <taxon>Actinomycetes</taxon>
        <taxon>Geodermatophilales</taxon>
        <taxon>Geodermatophilaceae</taxon>
        <taxon>Trujillonella</taxon>
    </lineage>
</organism>
<reference evidence="16" key="1">
    <citation type="submission" date="2016-10" db="EMBL/GenBank/DDBJ databases">
        <authorList>
            <person name="Varghese N."/>
            <person name="Submissions S."/>
        </authorList>
    </citation>
    <scope>NUCLEOTIDE SEQUENCE [LARGE SCALE GENOMIC DNA]</scope>
    <source>
        <strain evidence="16">DSM 45413</strain>
    </source>
</reference>
<dbReference type="SMART" id="SM01209">
    <property type="entry name" value="GARS_A"/>
    <property type="match status" value="1"/>
</dbReference>
<dbReference type="EC" id="6.3.4.13" evidence="4 12"/>
<dbReference type="GO" id="GO:0004637">
    <property type="term" value="F:phosphoribosylamine-glycine ligase activity"/>
    <property type="evidence" value="ECO:0007669"/>
    <property type="project" value="UniProtKB-UniRule"/>
</dbReference>
<accession>A0A1H8UGY7</accession>
<dbReference type="InterPro" id="IPR020562">
    <property type="entry name" value="PRibGlycinamide_synth_N"/>
</dbReference>
<dbReference type="InterPro" id="IPR000115">
    <property type="entry name" value="PRibGlycinamide_synth"/>
</dbReference>
<evidence type="ECO:0000256" key="9">
    <source>
        <dbReference type="ARBA" id="ARBA00038345"/>
    </source>
</evidence>
<dbReference type="PROSITE" id="PS00184">
    <property type="entry name" value="GARS"/>
    <property type="match status" value="1"/>
</dbReference>
<evidence type="ECO:0000256" key="4">
    <source>
        <dbReference type="ARBA" id="ARBA00013255"/>
    </source>
</evidence>
<keyword evidence="5 12" id="KW-0436">Ligase</keyword>
<dbReference type="SUPFAM" id="SSF56059">
    <property type="entry name" value="Glutathione synthetase ATP-binding domain-like"/>
    <property type="match status" value="1"/>
</dbReference>
<dbReference type="InterPro" id="IPR013815">
    <property type="entry name" value="ATP_grasp_subdomain_1"/>
</dbReference>
<dbReference type="PANTHER" id="PTHR43472:SF1">
    <property type="entry name" value="PHOSPHORIBOSYLAMINE--GLYCINE LIGASE, CHLOROPLASTIC"/>
    <property type="match status" value="1"/>
</dbReference>
<dbReference type="GO" id="GO:0006189">
    <property type="term" value="P:'de novo' IMP biosynthetic process"/>
    <property type="evidence" value="ECO:0007669"/>
    <property type="project" value="UniProtKB-UniRule"/>
</dbReference>
<evidence type="ECO:0000256" key="7">
    <source>
        <dbReference type="ARBA" id="ARBA00022755"/>
    </source>
</evidence>
<dbReference type="UniPathway" id="UPA00074">
    <property type="reaction ID" value="UER00125"/>
</dbReference>
<evidence type="ECO:0000313" key="16">
    <source>
        <dbReference type="Proteomes" id="UP000198960"/>
    </source>
</evidence>
<dbReference type="PROSITE" id="PS50975">
    <property type="entry name" value="ATP_GRASP"/>
    <property type="match status" value="1"/>
</dbReference>
<evidence type="ECO:0000256" key="11">
    <source>
        <dbReference type="ARBA" id="ARBA00042864"/>
    </source>
</evidence>
<dbReference type="InterPro" id="IPR020560">
    <property type="entry name" value="PRibGlycinamide_synth_C-dom"/>
</dbReference>
<dbReference type="SMART" id="SM01210">
    <property type="entry name" value="GARS_C"/>
    <property type="match status" value="1"/>
</dbReference>
<dbReference type="InterPro" id="IPR011054">
    <property type="entry name" value="Rudment_hybrid_motif"/>
</dbReference>
<dbReference type="Gene3D" id="3.40.50.20">
    <property type="match status" value="1"/>
</dbReference>
<evidence type="ECO:0000313" key="15">
    <source>
        <dbReference type="EMBL" id="SEP02366.1"/>
    </source>
</evidence>
<comment type="cofactor">
    <cofactor evidence="1">
        <name>Mn(2+)</name>
        <dbReference type="ChEBI" id="CHEBI:29035"/>
    </cofactor>
</comment>
<dbReference type="Gene3D" id="3.30.1490.20">
    <property type="entry name" value="ATP-grasp fold, A domain"/>
    <property type="match status" value="1"/>
</dbReference>
<proteinExistence type="inferred from homology"/>
<dbReference type="RefSeq" id="WP_091944530.1">
    <property type="nucleotide sequence ID" value="NZ_FOEE01000008.1"/>
</dbReference>
<dbReference type="Pfam" id="PF02844">
    <property type="entry name" value="GARS_N"/>
    <property type="match status" value="1"/>
</dbReference>
<keyword evidence="16" id="KW-1185">Reference proteome</keyword>
<keyword evidence="7 12" id="KW-0658">Purine biosynthesis</keyword>
<dbReference type="InterPro" id="IPR037123">
    <property type="entry name" value="PRibGlycinamide_synth_C_sf"/>
</dbReference>
<dbReference type="Pfam" id="PF02843">
    <property type="entry name" value="GARS_C"/>
    <property type="match status" value="1"/>
</dbReference>